<evidence type="ECO:0000313" key="1">
    <source>
        <dbReference type="EMBL" id="KAJ1126181.1"/>
    </source>
</evidence>
<sequence>MPGARNPGSTDPAIEEVASLFAPRDSGIAPALTSQPGAVIQAEDKAGRAGIQYSANKKIFEVKSAEVQRTEKYDALPGKT</sequence>
<name>A0AAV7PD95_PLEWA</name>
<accession>A0AAV7PD95</accession>
<protein>
    <submittedName>
        <fullName evidence="1">Uncharacterized protein</fullName>
    </submittedName>
</protein>
<dbReference type="EMBL" id="JANPWB010000011">
    <property type="protein sequence ID" value="KAJ1126181.1"/>
    <property type="molecule type" value="Genomic_DNA"/>
</dbReference>
<dbReference type="AlphaFoldDB" id="A0AAV7PD95"/>
<organism evidence="1 2">
    <name type="scientific">Pleurodeles waltl</name>
    <name type="common">Iberian ribbed newt</name>
    <dbReference type="NCBI Taxonomy" id="8319"/>
    <lineage>
        <taxon>Eukaryota</taxon>
        <taxon>Metazoa</taxon>
        <taxon>Chordata</taxon>
        <taxon>Craniata</taxon>
        <taxon>Vertebrata</taxon>
        <taxon>Euteleostomi</taxon>
        <taxon>Amphibia</taxon>
        <taxon>Batrachia</taxon>
        <taxon>Caudata</taxon>
        <taxon>Salamandroidea</taxon>
        <taxon>Salamandridae</taxon>
        <taxon>Pleurodelinae</taxon>
        <taxon>Pleurodeles</taxon>
    </lineage>
</organism>
<evidence type="ECO:0000313" key="2">
    <source>
        <dbReference type="Proteomes" id="UP001066276"/>
    </source>
</evidence>
<dbReference type="Proteomes" id="UP001066276">
    <property type="component" value="Chromosome 7"/>
</dbReference>
<proteinExistence type="predicted"/>
<keyword evidence="2" id="KW-1185">Reference proteome</keyword>
<comment type="caution">
    <text evidence="1">The sequence shown here is derived from an EMBL/GenBank/DDBJ whole genome shotgun (WGS) entry which is preliminary data.</text>
</comment>
<reference evidence="1" key="1">
    <citation type="journal article" date="2022" name="bioRxiv">
        <title>Sequencing and chromosome-scale assembly of the giantPleurodeles waltlgenome.</title>
        <authorList>
            <person name="Brown T."/>
            <person name="Elewa A."/>
            <person name="Iarovenko S."/>
            <person name="Subramanian E."/>
            <person name="Araus A.J."/>
            <person name="Petzold A."/>
            <person name="Susuki M."/>
            <person name="Suzuki K.-i.T."/>
            <person name="Hayashi T."/>
            <person name="Toyoda A."/>
            <person name="Oliveira C."/>
            <person name="Osipova E."/>
            <person name="Leigh N.D."/>
            <person name="Simon A."/>
            <person name="Yun M.H."/>
        </authorList>
    </citation>
    <scope>NUCLEOTIDE SEQUENCE</scope>
    <source>
        <strain evidence="1">20211129_DDA</strain>
        <tissue evidence="1">Liver</tissue>
    </source>
</reference>
<gene>
    <name evidence="1" type="ORF">NDU88_004589</name>
</gene>